<keyword evidence="2" id="KW-1185">Reference proteome</keyword>
<organism evidence="1 2">
    <name type="scientific">Luteibacter yeojuensis</name>
    <dbReference type="NCBI Taxonomy" id="345309"/>
    <lineage>
        <taxon>Bacteria</taxon>
        <taxon>Pseudomonadati</taxon>
        <taxon>Pseudomonadota</taxon>
        <taxon>Gammaproteobacteria</taxon>
        <taxon>Lysobacterales</taxon>
        <taxon>Rhodanobacteraceae</taxon>
        <taxon>Luteibacter</taxon>
    </lineage>
</organism>
<gene>
    <name evidence="1" type="ORF">VI08_08215</name>
</gene>
<evidence type="ECO:0000313" key="1">
    <source>
        <dbReference type="EMBL" id="KJV35271.1"/>
    </source>
</evidence>
<dbReference type="OrthoDB" id="5949373at2"/>
<dbReference type="Pfam" id="PF11828">
    <property type="entry name" value="DUF3348"/>
    <property type="match status" value="1"/>
</dbReference>
<accession>A0A0F3KVT5</accession>
<reference evidence="1 2" key="1">
    <citation type="submission" date="2015-03" db="EMBL/GenBank/DDBJ databases">
        <title>Draft genome sequence of Luteibacter yeojuensis strain SU11.</title>
        <authorList>
            <person name="Sulaiman J."/>
            <person name="Priya K."/>
            <person name="Chan K.-G."/>
        </authorList>
    </citation>
    <scope>NUCLEOTIDE SEQUENCE [LARGE SCALE GENOMIC DNA]</scope>
    <source>
        <strain evidence="1 2">SU11</strain>
    </source>
</reference>
<dbReference type="InterPro" id="IPR021783">
    <property type="entry name" value="DUF3348"/>
</dbReference>
<evidence type="ECO:0008006" key="3">
    <source>
        <dbReference type="Google" id="ProtNLM"/>
    </source>
</evidence>
<sequence>MAQAHPRAAVRGSTFVRLLARMAEVDAGQPGGYLPDRLSQWLSWTQSIALSSALDGAVAPLADLPGARETPTSALLDGARAALVEAVTDPQGWARARSRAIARAGGVEGSPVVRVEYSALRERYLMIQRSIQGTTGKLRGELRDHLAAASPELARLAEVDAVMEGALSPREQRLLGGVPALLEGRFDKARRAAEDHASADTAWLDVFIREMQDVLLAEIDVRFQPLEGLIEALRSPLLVSHA</sequence>
<dbReference type="EMBL" id="JZRB01000016">
    <property type="protein sequence ID" value="KJV35271.1"/>
    <property type="molecule type" value="Genomic_DNA"/>
</dbReference>
<dbReference type="RefSeq" id="WP_045829085.1">
    <property type="nucleotide sequence ID" value="NZ_JZRB01000016.1"/>
</dbReference>
<dbReference type="Proteomes" id="UP000033651">
    <property type="component" value="Unassembled WGS sequence"/>
</dbReference>
<proteinExistence type="predicted"/>
<dbReference type="PATRIC" id="fig|345309.4.peg.859"/>
<comment type="caution">
    <text evidence="1">The sequence shown here is derived from an EMBL/GenBank/DDBJ whole genome shotgun (WGS) entry which is preliminary data.</text>
</comment>
<protein>
    <recommendedName>
        <fullName evidence="3">DUF3348 family protein</fullName>
    </recommendedName>
</protein>
<evidence type="ECO:0000313" key="2">
    <source>
        <dbReference type="Proteomes" id="UP000033651"/>
    </source>
</evidence>
<name>A0A0F3KVT5_9GAMM</name>
<dbReference type="AlphaFoldDB" id="A0A0F3KVT5"/>